<gene>
    <name evidence="5" type="ORF">TEA_008246</name>
</gene>
<dbReference type="GO" id="GO:0080044">
    <property type="term" value="F:quercetin 7-O-glucosyltransferase activity"/>
    <property type="evidence" value="ECO:0007669"/>
    <property type="project" value="TreeGrafter"/>
</dbReference>
<dbReference type="FunFam" id="3.40.50.2000:FF:000055">
    <property type="entry name" value="Glycosyltransferase"/>
    <property type="match status" value="1"/>
</dbReference>
<sequence length="494" mass="55832">MESLATKKPHAIFIPFPAQGHVNPMMQLAKLLHSRGFYITFVNTEFNHSRLVQSRGSNSVKDSPFFKFQTIPDGVPPSNPNATQSVTSLLYYTQKHSLAPLHDLIRKLNSLEDSPPVSVVISDGIMSFAIEVAEELGIPEFQFWTASSCGFMAYLQFVELPKRGIFPLKANTVIRFTDENDITNGYLNTLLDWIPGMKNMRMKDMPSFVRSTNPNDIAFNRWLEEAQNNLKSHAIVFNAFSEFEHEVLEAVTSIFPRIYTVGPLSLLCKSLPENEVNSRRSSLWKESNECTDWLDKQGPNSVVYVNFGSIAVMSDKHLEEFAWGLANSGYPFLWIVRSDLVMGESTMLPEPFVQETKDRCLIASWCPQDQVLSHPSIGVFLTHIGWNSTLEGVCGGVPMICWPFFAEQQVNCRYACTTWGIGVEIEHDVKREQVQDLVSKILEGEEGKKLRNKAMDWKKKAEAAVIEGGSSYNNFNLLVEELLQMSLNHRKQCG</sequence>
<dbReference type="InterPro" id="IPR002213">
    <property type="entry name" value="UDP_glucos_trans"/>
</dbReference>
<proteinExistence type="inferred from homology"/>
<evidence type="ECO:0000313" key="6">
    <source>
        <dbReference type="Proteomes" id="UP000306102"/>
    </source>
</evidence>
<evidence type="ECO:0000256" key="1">
    <source>
        <dbReference type="ARBA" id="ARBA00009995"/>
    </source>
</evidence>
<keyword evidence="6" id="KW-1185">Reference proteome</keyword>
<dbReference type="AlphaFoldDB" id="A0A4S4DG01"/>
<organism evidence="5 6">
    <name type="scientific">Camellia sinensis var. sinensis</name>
    <name type="common">China tea</name>
    <dbReference type="NCBI Taxonomy" id="542762"/>
    <lineage>
        <taxon>Eukaryota</taxon>
        <taxon>Viridiplantae</taxon>
        <taxon>Streptophyta</taxon>
        <taxon>Embryophyta</taxon>
        <taxon>Tracheophyta</taxon>
        <taxon>Spermatophyta</taxon>
        <taxon>Magnoliopsida</taxon>
        <taxon>eudicotyledons</taxon>
        <taxon>Gunneridae</taxon>
        <taxon>Pentapetalae</taxon>
        <taxon>asterids</taxon>
        <taxon>Ericales</taxon>
        <taxon>Theaceae</taxon>
        <taxon>Camellia</taxon>
    </lineage>
</organism>
<keyword evidence="2" id="KW-0808">Transferase</keyword>
<evidence type="ECO:0000259" key="4">
    <source>
        <dbReference type="Pfam" id="PF26168"/>
    </source>
</evidence>
<dbReference type="GO" id="GO:0009813">
    <property type="term" value="P:flavonoid biosynthetic process"/>
    <property type="evidence" value="ECO:0007669"/>
    <property type="project" value="UniProtKB-KW"/>
</dbReference>
<dbReference type="PANTHER" id="PTHR11926">
    <property type="entry name" value="GLUCOSYL/GLUCURONOSYL TRANSFERASES"/>
    <property type="match status" value="1"/>
</dbReference>
<keyword evidence="3" id="KW-0284">Flavonoid biosynthesis</keyword>
<evidence type="ECO:0000256" key="2">
    <source>
        <dbReference type="ARBA" id="ARBA00022679"/>
    </source>
</evidence>
<dbReference type="Pfam" id="PF26168">
    <property type="entry name" value="Glyco_transf_N"/>
    <property type="match status" value="1"/>
</dbReference>
<dbReference type="SUPFAM" id="SSF53756">
    <property type="entry name" value="UDP-Glycosyltransferase/glycogen phosphorylase"/>
    <property type="match status" value="1"/>
</dbReference>
<accession>A0A4S4DG01</accession>
<protein>
    <recommendedName>
        <fullName evidence="4">Glycosyltransferase N-terminal domain-containing protein</fullName>
    </recommendedName>
</protein>
<dbReference type="Gene3D" id="3.40.50.2000">
    <property type="entry name" value="Glycogen Phosphorylase B"/>
    <property type="match status" value="2"/>
</dbReference>
<dbReference type="InterPro" id="IPR058980">
    <property type="entry name" value="Glyco_transf_N"/>
</dbReference>
<dbReference type="EMBL" id="SDRB02011356">
    <property type="protein sequence ID" value="THG01670.1"/>
    <property type="molecule type" value="Genomic_DNA"/>
</dbReference>
<dbReference type="CDD" id="cd03784">
    <property type="entry name" value="GT1_Gtf-like"/>
    <property type="match status" value="1"/>
</dbReference>
<comment type="similarity">
    <text evidence="1">Belongs to the UDP-glycosyltransferase family.</text>
</comment>
<dbReference type="GO" id="GO:0080043">
    <property type="term" value="F:quercetin 3-O-glucosyltransferase activity"/>
    <property type="evidence" value="ECO:0007669"/>
    <property type="project" value="TreeGrafter"/>
</dbReference>
<comment type="caution">
    <text evidence="5">The sequence shown here is derived from an EMBL/GenBank/DDBJ whole genome shotgun (WGS) entry which is preliminary data.</text>
</comment>
<dbReference type="Proteomes" id="UP000306102">
    <property type="component" value="Unassembled WGS sequence"/>
</dbReference>
<dbReference type="PANTHER" id="PTHR11926:SF1365">
    <property type="entry name" value="GLYCOSYLTRANSFERASE"/>
    <property type="match status" value="1"/>
</dbReference>
<evidence type="ECO:0000313" key="5">
    <source>
        <dbReference type="EMBL" id="THG01670.1"/>
    </source>
</evidence>
<reference evidence="5 6" key="1">
    <citation type="journal article" date="2018" name="Proc. Natl. Acad. Sci. U.S.A.">
        <title>Draft genome sequence of Camellia sinensis var. sinensis provides insights into the evolution of the tea genome and tea quality.</title>
        <authorList>
            <person name="Wei C."/>
            <person name="Yang H."/>
            <person name="Wang S."/>
            <person name="Zhao J."/>
            <person name="Liu C."/>
            <person name="Gao L."/>
            <person name="Xia E."/>
            <person name="Lu Y."/>
            <person name="Tai Y."/>
            <person name="She G."/>
            <person name="Sun J."/>
            <person name="Cao H."/>
            <person name="Tong W."/>
            <person name="Gao Q."/>
            <person name="Li Y."/>
            <person name="Deng W."/>
            <person name="Jiang X."/>
            <person name="Wang W."/>
            <person name="Chen Q."/>
            <person name="Zhang S."/>
            <person name="Li H."/>
            <person name="Wu J."/>
            <person name="Wang P."/>
            <person name="Li P."/>
            <person name="Shi C."/>
            <person name="Zheng F."/>
            <person name="Jian J."/>
            <person name="Huang B."/>
            <person name="Shan D."/>
            <person name="Shi M."/>
            <person name="Fang C."/>
            <person name="Yue Y."/>
            <person name="Li F."/>
            <person name="Li D."/>
            <person name="Wei S."/>
            <person name="Han B."/>
            <person name="Jiang C."/>
            <person name="Yin Y."/>
            <person name="Xia T."/>
            <person name="Zhang Z."/>
            <person name="Bennetzen J.L."/>
            <person name="Zhao S."/>
            <person name="Wan X."/>
        </authorList>
    </citation>
    <scope>NUCLEOTIDE SEQUENCE [LARGE SCALE GENOMIC DNA]</scope>
    <source>
        <strain evidence="6">cv. Shuchazao</strain>
        <tissue evidence="5">Leaf</tissue>
    </source>
</reference>
<dbReference type="FunFam" id="3.40.50.2000:FF:000027">
    <property type="entry name" value="Glycosyltransferase"/>
    <property type="match status" value="1"/>
</dbReference>
<evidence type="ECO:0000256" key="3">
    <source>
        <dbReference type="ARBA" id="ARBA00023241"/>
    </source>
</evidence>
<name>A0A4S4DG01_CAMSN</name>
<feature type="domain" description="Glycosyltransferase N-terminal" evidence="4">
    <location>
        <begin position="12"/>
        <end position="137"/>
    </location>
</feature>
<dbReference type="Pfam" id="PF00201">
    <property type="entry name" value="UDPGT"/>
    <property type="match status" value="1"/>
</dbReference>